<dbReference type="EMBL" id="MCHY01000002">
    <property type="protein sequence ID" value="RKD26743.1"/>
    <property type="molecule type" value="Genomic_DNA"/>
</dbReference>
<keyword evidence="2" id="KW-1185">Reference proteome</keyword>
<dbReference type="OrthoDB" id="9813383at2"/>
<dbReference type="Proteomes" id="UP000284219">
    <property type="component" value="Unassembled WGS sequence"/>
</dbReference>
<dbReference type="RefSeq" id="WP_120188025.1">
    <property type="nucleotide sequence ID" value="NZ_MCHY01000002.1"/>
</dbReference>
<proteinExistence type="predicted"/>
<evidence type="ECO:0000313" key="1">
    <source>
        <dbReference type="EMBL" id="RKD26743.1"/>
    </source>
</evidence>
<dbReference type="PANTHER" id="PTHR43235">
    <property type="entry name" value="GLUTAMINE AMIDOTRANSFERASE PB2B2.05-RELATED"/>
    <property type="match status" value="1"/>
</dbReference>
<dbReference type="FunFam" id="3.40.50.880:FF:000030">
    <property type="entry name" value="Gamma-glutamyl-gamma-aminobutyrate hydrolase PuuD"/>
    <property type="match status" value="1"/>
</dbReference>
<dbReference type="GO" id="GO:0006598">
    <property type="term" value="P:polyamine catabolic process"/>
    <property type="evidence" value="ECO:0007669"/>
    <property type="project" value="TreeGrafter"/>
</dbReference>
<accession>A0A419SQJ9</accession>
<gene>
    <name evidence="1" type="ORF">BEP19_16205</name>
</gene>
<reference evidence="1 2" key="1">
    <citation type="submission" date="2016-08" db="EMBL/GenBank/DDBJ databases">
        <title>Novel Firmicute Genomes.</title>
        <authorList>
            <person name="Poppleton D.I."/>
            <person name="Gribaldo S."/>
        </authorList>
    </citation>
    <scope>NUCLEOTIDE SEQUENCE [LARGE SCALE GENOMIC DNA]</scope>
    <source>
        <strain evidence="1 2">RAOx-1</strain>
    </source>
</reference>
<dbReference type="CDD" id="cd01745">
    <property type="entry name" value="GATase1_2"/>
    <property type="match status" value="1"/>
</dbReference>
<dbReference type="Gene3D" id="3.40.50.880">
    <property type="match status" value="1"/>
</dbReference>
<organism evidence="1 2">
    <name type="scientific">Ammoniphilus oxalaticus</name>
    <dbReference type="NCBI Taxonomy" id="66863"/>
    <lineage>
        <taxon>Bacteria</taxon>
        <taxon>Bacillati</taxon>
        <taxon>Bacillota</taxon>
        <taxon>Bacilli</taxon>
        <taxon>Bacillales</taxon>
        <taxon>Paenibacillaceae</taxon>
        <taxon>Aneurinibacillus group</taxon>
        <taxon>Ammoniphilus</taxon>
    </lineage>
</organism>
<dbReference type="InterPro" id="IPR044668">
    <property type="entry name" value="PuuD-like"/>
</dbReference>
<dbReference type="GO" id="GO:0005829">
    <property type="term" value="C:cytosol"/>
    <property type="evidence" value="ECO:0007669"/>
    <property type="project" value="TreeGrafter"/>
</dbReference>
<dbReference type="AlphaFoldDB" id="A0A419SQJ9"/>
<dbReference type="InterPro" id="IPR011697">
    <property type="entry name" value="Peptidase_C26"/>
</dbReference>
<dbReference type="PROSITE" id="PS51273">
    <property type="entry name" value="GATASE_TYPE_1"/>
    <property type="match status" value="1"/>
</dbReference>
<name>A0A419SQJ9_9BACL</name>
<evidence type="ECO:0000313" key="2">
    <source>
        <dbReference type="Proteomes" id="UP000284219"/>
    </source>
</evidence>
<dbReference type="SUPFAM" id="SSF52317">
    <property type="entry name" value="Class I glutamine amidotransferase-like"/>
    <property type="match status" value="1"/>
</dbReference>
<dbReference type="GO" id="GO:0033969">
    <property type="term" value="F:gamma-glutamyl-gamma-aminobutyrate hydrolase activity"/>
    <property type="evidence" value="ECO:0007669"/>
    <property type="project" value="TreeGrafter"/>
</dbReference>
<dbReference type="Pfam" id="PF07722">
    <property type="entry name" value="Peptidase_C26"/>
    <property type="match status" value="1"/>
</dbReference>
<protein>
    <submittedName>
        <fullName evidence="1">Uncharacterized protein</fullName>
    </submittedName>
</protein>
<dbReference type="PANTHER" id="PTHR43235:SF1">
    <property type="entry name" value="GLUTAMINE AMIDOTRANSFERASE PB2B2.05-RELATED"/>
    <property type="match status" value="1"/>
</dbReference>
<comment type="caution">
    <text evidence="1">The sequence shown here is derived from an EMBL/GenBank/DDBJ whole genome shotgun (WGS) entry which is preliminary data.</text>
</comment>
<sequence>MMPLIGVSASLEGTAVQAQRANIHAIEASGGVPIVIPYMEHARTVETLAENLAGLLLTGGGDIDPFLFGEEPRQQLGSITPERDWLEAILIKHFLKAKKPILGICRGAQILNVVAGGGMYQDIYEQHPGELLQHSQQAPRDHLTHSIEVKPGTLLHEITGNTRSRVNSFHHQAVNRLAPGFISSAVSADGIIEAFESEERPFVVGVQWHPEDLFAGQADARRLFAAFVEQSKKGP</sequence>
<dbReference type="InterPro" id="IPR029062">
    <property type="entry name" value="Class_I_gatase-like"/>
</dbReference>